<evidence type="ECO:0000256" key="2">
    <source>
        <dbReference type="ARBA" id="ARBA00022692"/>
    </source>
</evidence>
<comment type="caution">
    <text evidence="7">The sequence shown here is derived from an EMBL/GenBank/DDBJ whole genome shotgun (WGS) entry which is preliminary data.</text>
</comment>
<dbReference type="EMBL" id="CAJOBH010001747">
    <property type="protein sequence ID" value="CAF3871251.1"/>
    <property type="molecule type" value="Genomic_DNA"/>
</dbReference>
<reference evidence="7" key="1">
    <citation type="submission" date="2021-02" db="EMBL/GenBank/DDBJ databases">
        <authorList>
            <person name="Nowell W R."/>
        </authorList>
    </citation>
    <scope>NUCLEOTIDE SEQUENCE</scope>
</reference>
<accession>A0A8S2KT72</accession>
<keyword evidence="3 6" id="KW-1133">Transmembrane helix</keyword>
<dbReference type="PANTHER" id="PTHR23294:SF0">
    <property type="entry name" value="UNC93-LIKE PROTEIN MFSD11"/>
    <property type="match status" value="1"/>
</dbReference>
<keyword evidence="5" id="KW-0325">Glycoprotein</keyword>
<dbReference type="Pfam" id="PF05978">
    <property type="entry name" value="UNC-93"/>
    <property type="match status" value="1"/>
</dbReference>
<evidence type="ECO:0000256" key="5">
    <source>
        <dbReference type="ARBA" id="ARBA00023180"/>
    </source>
</evidence>
<feature type="transmembrane region" description="Helical" evidence="6">
    <location>
        <begin position="20"/>
        <end position="40"/>
    </location>
</feature>
<organism evidence="7 9">
    <name type="scientific">Rotaria magnacalcarata</name>
    <dbReference type="NCBI Taxonomy" id="392030"/>
    <lineage>
        <taxon>Eukaryota</taxon>
        <taxon>Metazoa</taxon>
        <taxon>Spiralia</taxon>
        <taxon>Gnathifera</taxon>
        <taxon>Rotifera</taxon>
        <taxon>Eurotatoria</taxon>
        <taxon>Bdelloidea</taxon>
        <taxon>Philodinida</taxon>
        <taxon>Philodinidae</taxon>
        <taxon>Rotaria</taxon>
    </lineage>
</organism>
<evidence type="ECO:0000256" key="3">
    <source>
        <dbReference type="ARBA" id="ARBA00022989"/>
    </source>
</evidence>
<gene>
    <name evidence="8" type="ORF">BYL167_LOCUS6929</name>
    <name evidence="7" type="ORF">GIL414_LOCUS4911</name>
</gene>
<dbReference type="AlphaFoldDB" id="A0A8S2KT72"/>
<evidence type="ECO:0000256" key="4">
    <source>
        <dbReference type="ARBA" id="ARBA00023136"/>
    </source>
</evidence>
<evidence type="ECO:0000256" key="1">
    <source>
        <dbReference type="ARBA" id="ARBA00004141"/>
    </source>
</evidence>
<comment type="subcellular location">
    <subcellularLocation>
        <location evidence="1">Membrane</location>
        <topology evidence="1">Multi-pass membrane protein</topology>
    </subcellularLocation>
</comment>
<name>A0A8S2KT72_9BILA</name>
<dbReference type="Proteomes" id="UP000681967">
    <property type="component" value="Unassembled WGS sequence"/>
</dbReference>
<proteinExistence type="predicted"/>
<keyword evidence="4 6" id="KW-0472">Membrane</keyword>
<dbReference type="InterPro" id="IPR051617">
    <property type="entry name" value="UNC-93-like_regulator"/>
</dbReference>
<dbReference type="PANTHER" id="PTHR23294">
    <property type="entry name" value="ET TRANSLATION PRODUCT-RELATED"/>
    <property type="match status" value="1"/>
</dbReference>
<evidence type="ECO:0000313" key="7">
    <source>
        <dbReference type="EMBL" id="CAF3868862.1"/>
    </source>
</evidence>
<dbReference type="GO" id="GO:0016020">
    <property type="term" value="C:membrane"/>
    <property type="evidence" value="ECO:0007669"/>
    <property type="project" value="UniProtKB-SubCell"/>
</dbReference>
<protein>
    <submittedName>
        <fullName evidence="7">Uncharacterized protein</fullName>
    </submittedName>
</protein>
<sequence length="107" mass="11920">MFIGASAYFFYVLSFLSPMIWSFYLTSVLLGVGAAILWTAEGAYLAANSDEHTTSRNTVIALMKKFPTIWISNLSKSKTISLSFLKKCGNFGFHPRVMCTAKSAWDM</sequence>
<dbReference type="EMBL" id="CAJOBJ010001237">
    <property type="protein sequence ID" value="CAF3868862.1"/>
    <property type="molecule type" value="Genomic_DNA"/>
</dbReference>
<evidence type="ECO:0000256" key="6">
    <source>
        <dbReference type="SAM" id="Phobius"/>
    </source>
</evidence>
<keyword evidence="2 6" id="KW-0812">Transmembrane</keyword>
<evidence type="ECO:0000313" key="8">
    <source>
        <dbReference type="EMBL" id="CAF3871251.1"/>
    </source>
</evidence>
<dbReference type="Proteomes" id="UP000681720">
    <property type="component" value="Unassembled WGS sequence"/>
</dbReference>
<dbReference type="InterPro" id="IPR010291">
    <property type="entry name" value="Ion_channel_UNC-93"/>
</dbReference>
<evidence type="ECO:0000313" key="9">
    <source>
        <dbReference type="Proteomes" id="UP000681720"/>
    </source>
</evidence>